<evidence type="ECO:0000313" key="3">
    <source>
        <dbReference type="Proteomes" id="UP000264589"/>
    </source>
</evidence>
<keyword evidence="3" id="KW-1185">Reference proteome</keyword>
<keyword evidence="1" id="KW-1133">Transmembrane helix</keyword>
<dbReference type="Proteomes" id="UP000264589">
    <property type="component" value="Unassembled WGS sequence"/>
</dbReference>
<keyword evidence="1" id="KW-0812">Transmembrane</keyword>
<dbReference type="AlphaFoldDB" id="A0A371RLT9"/>
<dbReference type="EMBL" id="QUQO01000001">
    <property type="protein sequence ID" value="RFB06438.1"/>
    <property type="molecule type" value="Genomic_DNA"/>
</dbReference>
<evidence type="ECO:0000313" key="2">
    <source>
        <dbReference type="EMBL" id="RFB06438.1"/>
    </source>
</evidence>
<sequence length="65" mass="6736">MWAGGLLVAAVLVFAAVTQLPIFGRGFHAVFAVILGVGFTIALAVGLMALTFYSARSGHDDQIGE</sequence>
<proteinExistence type="predicted"/>
<dbReference type="OrthoDB" id="7632567at2"/>
<reference evidence="2 3" key="1">
    <citation type="submission" date="2018-08" db="EMBL/GenBank/DDBJ databases">
        <title>Parvularcula sp. SM1705, isolated from surface water of the South Sea China.</title>
        <authorList>
            <person name="Sun L."/>
        </authorList>
    </citation>
    <scope>NUCLEOTIDE SEQUENCE [LARGE SCALE GENOMIC DNA]</scope>
    <source>
        <strain evidence="2 3">SM1705</strain>
    </source>
</reference>
<feature type="transmembrane region" description="Helical" evidence="1">
    <location>
        <begin position="29"/>
        <end position="53"/>
    </location>
</feature>
<name>A0A371RLT9_9PROT</name>
<gene>
    <name evidence="2" type="ORF">DX908_10940</name>
</gene>
<keyword evidence="1" id="KW-0472">Membrane</keyword>
<comment type="caution">
    <text evidence="2">The sequence shown here is derived from an EMBL/GenBank/DDBJ whole genome shotgun (WGS) entry which is preliminary data.</text>
</comment>
<evidence type="ECO:0000256" key="1">
    <source>
        <dbReference type="SAM" id="Phobius"/>
    </source>
</evidence>
<protein>
    <submittedName>
        <fullName evidence="2">Uncharacterized protein</fullName>
    </submittedName>
</protein>
<accession>A0A371RLT9</accession>
<dbReference type="InParanoid" id="A0A371RLT9"/>
<organism evidence="2 3">
    <name type="scientific">Parvularcula marina</name>
    <dbReference type="NCBI Taxonomy" id="2292771"/>
    <lineage>
        <taxon>Bacteria</taxon>
        <taxon>Pseudomonadati</taxon>
        <taxon>Pseudomonadota</taxon>
        <taxon>Alphaproteobacteria</taxon>
        <taxon>Parvularculales</taxon>
        <taxon>Parvularculaceae</taxon>
        <taxon>Parvularcula</taxon>
    </lineage>
</organism>